<sequence length="301" mass="34710">MNKSTIVNIQKFSVHDGPGIRTTVFFKGCPLNCWWCHNPETQRREHEIMFFEERCTACGICVKRCPQKVITMKNNIPMVDEGKCNFCGKCTNFCPNNAREYVGKDLTSQEIIKEIIKDEVFYEQSGGGVTFSGGEPMLHADFINGILEECKARGIHTTIDTSGYVSWDKFEKVRDKVDLFLYDLKSMNNEIHKKYTGVENTIILENLELLSKYGHNIYLRIPIIKDVNDNNKNIDETIKFISKLHLIQVNLLPYHKMGMDKYKRLKMEYKLTGEEKPSDEKMNEIAEKFKQAGIKVKIGGN</sequence>
<dbReference type="AlphaFoldDB" id="A0A6B3Z6K3"/>
<dbReference type="SFLD" id="SFLDG01118">
    <property type="entry name" value="activating_enzymes__group_2"/>
    <property type="match status" value="1"/>
</dbReference>
<dbReference type="PROSITE" id="PS01087">
    <property type="entry name" value="RADICAL_ACTIVATING"/>
    <property type="match status" value="1"/>
</dbReference>
<organism evidence="10 11">
    <name type="scientific">Clostridium botulinum</name>
    <dbReference type="NCBI Taxonomy" id="1491"/>
    <lineage>
        <taxon>Bacteria</taxon>
        <taxon>Bacillati</taxon>
        <taxon>Bacillota</taxon>
        <taxon>Clostridia</taxon>
        <taxon>Eubacteriales</taxon>
        <taxon>Clostridiaceae</taxon>
        <taxon>Clostridium</taxon>
    </lineage>
</organism>
<name>A0A6B3Z6K3_CLOBO</name>
<dbReference type="Pfam" id="PF00037">
    <property type="entry name" value="Fer4"/>
    <property type="match status" value="1"/>
</dbReference>
<dbReference type="EMBL" id="SWOY01000010">
    <property type="protein sequence ID" value="NFG18457.1"/>
    <property type="molecule type" value="Genomic_DNA"/>
</dbReference>
<dbReference type="Gene3D" id="3.80.30.10">
    <property type="entry name" value="pyruvate-formate lyase- activating enzyme"/>
    <property type="match status" value="1"/>
</dbReference>
<dbReference type="SFLD" id="SFLDS00029">
    <property type="entry name" value="Radical_SAM"/>
    <property type="match status" value="1"/>
</dbReference>
<evidence type="ECO:0000256" key="4">
    <source>
        <dbReference type="ARBA" id="ARBA00022691"/>
    </source>
</evidence>
<dbReference type="InterPro" id="IPR050014">
    <property type="entry name" value="T4HPD_activ_SAM"/>
</dbReference>
<evidence type="ECO:0000256" key="9">
    <source>
        <dbReference type="ARBA" id="ARBA00047365"/>
    </source>
</evidence>
<keyword evidence="4" id="KW-0949">S-adenosyl-L-methionine</keyword>
<evidence type="ECO:0000256" key="8">
    <source>
        <dbReference type="ARBA" id="ARBA00023014"/>
    </source>
</evidence>
<dbReference type="InterPro" id="IPR017900">
    <property type="entry name" value="4Fe4S_Fe_S_CS"/>
</dbReference>
<gene>
    <name evidence="10" type="ORF">FC794_17095</name>
</gene>
<dbReference type="InterPro" id="IPR040074">
    <property type="entry name" value="BssD/PflA/YjjW"/>
</dbReference>
<dbReference type="InterPro" id="IPR017896">
    <property type="entry name" value="4Fe4S_Fe-S-bd"/>
</dbReference>
<comment type="cofactor">
    <cofactor evidence="1">
        <name>[4Fe-4S] cluster</name>
        <dbReference type="ChEBI" id="CHEBI:49883"/>
    </cofactor>
</comment>
<dbReference type="NCBIfam" id="NF043069">
    <property type="entry name" value="T4HPD_activ_SAM"/>
    <property type="match status" value="1"/>
</dbReference>
<accession>A0A6B3Z6K3</accession>
<keyword evidence="5" id="KW-0479">Metal-binding</keyword>
<proteinExistence type="inferred from homology"/>
<dbReference type="PIRSF" id="PIRSF000371">
    <property type="entry name" value="PFL_act_enz"/>
    <property type="match status" value="1"/>
</dbReference>
<dbReference type="GO" id="GO:0043364">
    <property type="term" value="F:glycyl-radical enzyme activating activity"/>
    <property type="evidence" value="ECO:0007669"/>
    <property type="project" value="InterPro"/>
</dbReference>
<comment type="catalytic activity">
    <reaction evidence="9">
        <text>glycyl-[protein] + reduced [flavodoxin] + S-adenosyl-L-methionine = glycin-2-yl radical-[protein] + semiquinone [flavodoxin] + 5'-deoxyadenosine + L-methionine + H(+)</text>
        <dbReference type="Rhea" id="RHEA:61976"/>
        <dbReference type="Rhea" id="RHEA-COMP:10622"/>
        <dbReference type="Rhea" id="RHEA-COMP:14480"/>
        <dbReference type="Rhea" id="RHEA-COMP:15993"/>
        <dbReference type="Rhea" id="RHEA-COMP:15994"/>
        <dbReference type="ChEBI" id="CHEBI:15378"/>
        <dbReference type="ChEBI" id="CHEBI:17319"/>
        <dbReference type="ChEBI" id="CHEBI:29947"/>
        <dbReference type="ChEBI" id="CHEBI:32722"/>
        <dbReference type="ChEBI" id="CHEBI:57618"/>
        <dbReference type="ChEBI" id="CHEBI:57844"/>
        <dbReference type="ChEBI" id="CHEBI:59789"/>
        <dbReference type="ChEBI" id="CHEBI:140311"/>
    </reaction>
</comment>
<dbReference type="PROSITE" id="PS00198">
    <property type="entry name" value="4FE4S_FER_1"/>
    <property type="match status" value="2"/>
</dbReference>
<dbReference type="GO" id="GO:0046872">
    <property type="term" value="F:metal ion binding"/>
    <property type="evidence" value="ECO:0007669"/>
    <property type="project" value="UniProtKB-KW"/>
</dbReference>
<comment type="similarity">
    <text evidence="2">Belongs to the organic radical-activating enzymes family.</text>
</comment>
<evidence type="ECO:0000313" key="10">
    <source>
        <dbReference type="EMBL" id="NFG18457.1"/>
    </source>
</evidence>
<reference evidence="10 11" key="1">
    <citation type="submission" date="2019-04" db="EMBL/GenBank/DDBJ databases">
        <title>Genome sequencing of Clostridium botulinum Groups I-IV and Clostridium butyricum.</title>
        <authorList>
            <person name="Brunt J."/>
            <person name="Van Vliet A.H.M."/>
            <person name="Stringer S.C."/>
            <person name="Carter A.T."/>
            <person name="Peck M.W."/>
        </authorList>
    </citation>
    <scope>NUCLEOTIDE SEQUENCE [LARGE SCALE GENOMIC DNA]</scope>
    <source>
        <strain evidence="10 11">IFR 18/037</strain>
    </source>
</reference>
<evidence type="ECO:0000256" key="3">
    <source>
        <dbReference type="ARBA" id="ARBA00022485"/>
    </source>
</evidence>
<dbReference type="PANTHER" id="PTHR30352:SF4">
    <property type="entry name" value="PYRUVATE FORMATE-LYASE 2-ACTIVATING ENZYME"/>
    <property type="match status" value="1"/>
</dbReference>
<evidence type="ECO:0000256" key="2">
    <source>
        <dbReference type="ARBA" id="ARBA00009777"/>
    </source>
</evidence>
<evidence type="ECO:0000256" key="6">
    <source>
        <dbReference type="ARBA" id="ARBA00023002"/>
    </source>
</evidence>
<keyword evidence="3" id="KW-0004">4Fe-4S</keyword>
<dbReference type="InterPro" id="IPR034457">
    <property type="entry name" value="Organic_radical-activating"/>
</dbReference>
<protein>
    <submittedName>
        <fullName evidence="10">Glycyl-radical enzyme activating protein</fullName>
    </submittedName>
</protein>
<dbReference type="Proteomes" id="UP000478995">
    <property type="component" value="Unassembled WGS sequence"/>
</dbReference>
<dbReference type="InterPro" id="IPR007197">
    <property type="entry name" value="rSAM"/>
</dbReference>
<keyword evidence="7" id="KW-0408">Iron</keyword>
<dbReference type="SUPFAM" id="SSF102114">
    <property type="entry name" value="Radical SAM enzymes"/>
    <property type="match status" value="1"/>
</dbReference>
<evidence type="ECO:0000256" key="7">
    <source>
        <dbReference type="ARBA" id="ARBA00023004"/>
    </source>
</evidence>
<dbReference type="InterPro" id="IPR001989">
    <property type="entry name" value="Radical_activat_CS"/>
</dbReference>
<dbReference type="PROSITE" id="PS51379">
    <property type="entry name" value="4FE4S_FER_2"/>
    <property type="match status" value="2"/>
</dbReference>
<dbReference type="Pfam" id="PF04055">
    <property type="entry name" value="Radical_SAM"/>
    <property type="match status" value="1"/>
</dbReference>
<keyword evidence="6" id="KW-0560">Oxidoreductase</keyword>
<evidence type="ECO:0000256" key="5">
    <source>
        <dbReference type="ARBA" id="ARBA00022723"/>
    </source>
</evidence>
<dbReference type="Gene3D" id="3.30.70.20">
    <property type="match status" value="1"/>
</dbReference>
<dbReference type="GO" id="GO:0051539">
    <property type="term" value="F:4 iron, 4 sulfur cluster binding"/>
    <property type="evidence" value="ECO:0007669"/>
    <property type="project" value="UniProtKB-KW"/>
</dbReference>
<dbReference type="InterPro" id="IPR012839">
    <property type="entry name" value="Organic_radical_activase"/>
</dbReference>
<comment type="caution">
    <text evidence="10">The sequence shown here is derived from an EMBL/GenBank/DDBJ whole genome shotgun (WGS) entry which is preliminary data.</text>
</comment>
<evidence type="ECO:0000256" key="1">
    <source>
        <dbReference type="ARBA" id="ARBA00001966"/>
    </source>
</evidence>
<dbReference type="PANTHER" id="PTHR30352">
    <property type="entry name" value="PYRUVATE FORMATE-LYASE-ACTIVATING ENZYME"/>
    <property type="match status" value="1"/>
</dbReference>
<dbReference type="RefSeq" id="WP_003357501.1">
    <property type="nucleotide sequence ID" value="NZ_CP013246.1"/>
</dbReference>
<dbReference type="NCBIfam" id="TIGR02494">
    <property type="entry name" value="PFLE_PFLC"/>
    <property type="match status" value="1"/>
</dbReference>
<dbReference type="PROSITE" id="PS51918">
    <property type="entry name" value="RADICAL_SAM"/>
    <property type="match status" value="1"/>
</dbReference>
<keyword evidence="8" id="KW-0411">Iron-sulfur</keyword>
<evidence type="ECO:0000313" key="11">
    <source>
        <dbReference type="Proteomes" id="UP000478995"/>
    </source>
</evidence>
<dbReference type="CDD" id="cd01335">
    <property type="entry name" value="Radical_SAM"/>
    <property type="match status" value="1"/>
</dbReference>
<dbReference type="SFLD" id="SFLDG01066">
    <property type="entry name" value="organic_radical-activating_enz"/>
    <property type="match status" value="1"/>
</dbReference>
<dbReference type="InterPro" id="IPR058240">
    <property type="entry name" value="rSAM_sf"/>
</dbReference>
<dbReference type="SUPFAM" id="SSF54862">
    <property type="entry name" value="4Fe-4S ferredoxins"/>
    <property type="match status" value="1"/>
</dbReference>